<dbReference type="SUPFAM" id="SSF109854">
    <property type="entry name" value="DinB/YfiT-like putative metalloenzymes"/>
    <property type="match status" value="1"/>
</dbReference>
<gene>
    <name evidence="3" type="ORF">HKK74_25200</name>
</gene>
<dbReference type="Proteomes" id="UP000805614">
    <property type="component" value="Unassembled WGS sequence"/>
</dbReference>
<feature type="domain" description="Mycothiol-dependent maleylpyruvate isomerase metal-binding" evidence="2">
    <location>
        <begin position="17"/>
        <end position="139"/>
    </location>
</feature>
<dbReference type="InterPro" id="IPR017517">
    <property type="entry name" value="Maleyloyr_isom"/>
</dbReference>
<dbReference type="InterPro" id="IPR010872">
    <property type="entry name" value="MDMPI_C-term_domain"/>
</dbReference>
<protein>
    <submittedName>
        <fullName evidence="3">Maleylpyruvate isomerase family mycothiol-dependent enzyme</fullName>
    </submittedName>
</protein>
<evidence type="ECO:0000259" key="1">
    <source>
        <dbReference type="Pfam" id="PF07398"/>
    </source>
</evidence>
<dbReference type="GO" id="GO:0016853">
    <property type="term" value="F:isomerase activity"/>
    <property type="evidence" value="ECO:0007669"/>
    <property type="project" value="UniProtKB-KW"/>
</dbReference>
<dbReference type="InterPro" id="IPR024344">
    <property type="entry name" value="MDMPI_metal-binding"/>
</dbReference>
<comment type="caution">
    <text evidence="3">The sequence shown here is derived from an EMBL/GenBank/DDBJ whole genome shotgun (WGS) entry which is preliminary data.</text>
</comment>
<sequence length="257" mass="28156">MRGSAEGHWEHERYCSAIETEIMRFAEVVDGVDPATPVPSCPGWTVAKLIKHVGIVHRWAEHIVAHRAKEPVSQRDVPIDLPAAESGYPAWLASGAGPLVTALRAVGSGTPMWAWGPDHHAHWWSRRMLHETTVHRADAEIAVGRAPHIERDVAVDGIDEFLTNQAYTRGGEHSADLGGKGETVHLHATDADGEWMITLAAEGFTWEPGHGKGTVAVRGPARDLLLLTYGRVQPADGQFEIFGAADLLERWRELSVF</sequence>
<keyword evidence="3" id="KW-0413">Isomerase</keyword>
<dbReference type="RefSeq" id="WP_187245816.1">
    <property type="nucleotide sequence ID" value="NZ_BAAAOK010000035.1"/>
</dbReference>
<dbReference type="Pfam" id="PF07398">
    <property type="entry name" value="MDMPI_C"/>
    <property type="match status" value="1"/>
</dbReference>
<evidence type="ECO:0000313" key="3">
    <source>
        <dbReference type="EMBL" id="MBC6468769.1"/>
    </source>
</evidence>
<keyword evidence="4" id="KW-1185">Reference proteome</keyword>
<name>A0ABR7LV91_9ACTN</name>
<evidence type="ECO:0000259" key="2">
    <source>
        <dbReference type="Pfam" id="PF11716"/>
    </source>
</evidence>
<dbReference type="NCBIfam" id="TIGR03083">
    <property type="entry name" value="maleylpyruvate isomerase family mycothiol-dependent enzyme"/>
    <property type="match status" value="1"/>
</dbReference>
<dbReference type="PANTHER" id="PTHR40758:SF1">
    <property type="entry name" value="CONSERVED PROTEIN"/>
    <property type="match status" value="1"/>
</dbReference>
<proteinExistence type="predicted"/>
<accession>A0ABR7LV91</accession>
<reference evidence="3 4" key="1">
    <citation type="submission" date="2020-06" db="EMBL/GenBank/DDBJ databases">
        <title>Actinomadura xiongansis sp. nov., isolated from soil of Baiyangdian.</title>
        <authorList>
            <person name="Zhang X."/>
        </authorList>
    </citation>
    <scope>NUCLEOTIDE SEQUENCE [LARGE SCALE GENOMIC DNA]</scope>
    <source>
        <strain evidence="3 4">HBUM206468</strain>
    </source>
</reference>
<evidence type="ECO:0000313" key="4">
    <source>
        <dbReference type="Proteomes" id="UP000805614"/>
    </source>
</evidence>
<organism evidence="3 4">
    <name type="scientific">Actinomadura alba</name>
    <dbReference type="NCBI Taxonomy" id="406431"/>
    <lineage>
        <taxon>Bacteria</taxon>
        <taxon>Bacillati</taxon>
        <taxon>Actinomycetota</taxon>
        <taxon>Actinomycetes</taxon>
        <taxon>Streptosporangiales</taxon>
        <taxon>Thermomonosporaceae</taxon>
        <taxon>Actinomadura</taxon>
    </lineage>
</organism>
<feature type="domain" description="MDMPI C-terminal" evidence="1">
    <location>
        <begin position="152"/>
        <end position="250"/>
    </location>
</feature>
<dbReference type="InterPro" id="IPR034660">
    <property type="entry name" value="DinB/YfiT-like"/>
</dbReference>
<dbReference type="EMBL" id="JABVEC010000021">
    <property type="protein sequence ID" value="MBC6468769.1"/>
    <property type="molecule type" value="Genomic_DNA"/>
</dbReference>
<dbReference type="Pfam" id="PF11716">
    <property type="entry name" value="MDMPI_N"/>
    <property type="match status" value="1"/>
</dbReference>
<dbReference type="PANTHER" id="PTHR40758">
    <property type="entry name" value="CONSERVED PROTEIN"/>
    <property type="match status" value="1"/>
</dbReference>